<accession>A0A316TRG4</accession>
<dbReference type="PANTHER" id="PTHR30203:SF24">
    <property type="entry name" value="BLR4935 PROTEIN"/>
    <property type="match status" value="1"/>
</dbReference>
<feature type="transmembrane region" description="Helical" evidence="3">
    <location>
        <begin position="85"/>
        <end position="104"/>
    </location>
</feature>
<keyword evidence="1" id="KW-0175">Coiled coil</keyword>
<evidence type="ECO:0000313" key="4">
    <source>
        <dbReference type="EMBL" id="PWN05869.1"/>
    </source>
</evidence>
<evidence type="ECO:0008006" key="6">
    <source>
        <dbReference type="Google" id="ProtNLM"/>
    </source>
</evidence>
<feature type="region of interest" description="Disordered" evidence="2">
    <location>
        <begin position="1"/>
        <end position="22"/>
    </location>
</feature>
<name>A0A316TRG4_9BACT</name>
<keyword evidence="3" id="KW-0812">Transmembrane</keyword>
<gene>
    <name evidence="4" type="ORF">DDZ15_11820</name>
</gene>
<evidence type="ECO:0000256" key="1">
    <source>
        <dbReference type="SAM" id="Coils"/>
    </source>
</evidence>
<sequence>MNSEKAKGKRQKTPSSVGIPIEKGGESPGLLLRVNSLLSVQRSNQGCVGGMMFNDSICSQHKTPAIHTPISPLPGGSGRERKRRLLAPVLILVIGMITTFTQAASAQFQETYPQLEEYLRIAVDQNPELRSLRYLYEAEREKARETGILPDPELNIRYDFNPMMPESQLGRFSLSAMQMFPWIGTLDARKQAQIHTAEVQRSLIDSRQLEILRDIRITWLDIAEVTQHMRIADQTLQLVGDLEQLVEIRYETARTSQADILRIQMEKQRIQNRIRNLEDRLAPLLASFNELLNRERDEEVNTSEPQQLPGPAYPAEEIAGLARDQNPVFETLRLRESALEQQERAAVLSGRPSVGLGLEVMGRDFGPMSMNPNATESFIGMATIRLPIYRAKTSSQKQQISSMLQSVEMQRQQTENRISSELEQALETLRSSNRSIELLNVELIPRARQVLDILSEEYTAGNTAFDELLQIQRELLDLEFERVEAIVNQNKAMARIERLIGGSSLLRGDR</sequence>
<dbReference type="Gene3D" id="1.20.1600.10">
    <property type="entry name" value="Outer membrane efflux proteins (OEP)"/>
    <property type="match status" value="1"/>
</dbReference>
<keyword evidence="3" id="KW-0472">Membrane</keyword>
<dbReference type="InterPro" id="IPR010131">
    <property type="entry name" value="MdtP/NodT-like"/>
</dbReference>
<evidence type="ECO:0000313" key="5">
    <source>
        <dbReference type="Proteomes" id="UP000245533"/>
    </source>
</evidence>
<keyword evidence="3" id="KW-1133">Transmembrane helix</keyword>
<dbReference type="EMBL" id="QGGB01000008">
    <property type="protein sequence ID" value="PWN05869.1"/>
    <property type="molecule type" value="Genomic_DNA"/>
</dbReference>
<dbReference type="PANTHER" id="PTHR30203">
    <property type="entry name" value="OUTER MEMBRANE CATION EFFLUX PROTEIN"/>
    <property type="match status" value="1"/>
</dbReference>
<organism evidence="4 5">
    <name type="scientific">Rhodohalobacter mucosus</name>
    <dbReference type="NCBI Taxonomy" id="2079485"/>
    <lineage>
        <taxon>Bacteria</taxon>
        <taxon>Pseudomonadati</taxon>
        <taxon>Balneolota</taxon>
        <taxon>Balneolia</taxon>
        <taxon>Balneolales</taxon>
        <taxon>Balneolaceae</taxon>
        <taxon>Rhodohalobacter</taxon>
    </lineage>
</organism>
<dbReference type="GO" id="GO:0015562">
    <property type="term" value="F:efflux transmembrane transporter activity"/>
    <property type="evidence" value="ECO:0007669"/>
    <property type="project" value="InterPro"/>
</dbReference>
<dbReference type="Proteomes" id="UP000245533">
    <property type="component" value="Unassembled WGS sequence"/>
</dbReference>
<keyword evidence="5" id="KW-1185">Reference proteome</keyword>
<reference evidence="4 5" key="1">
    <citation type="submission" date="2018-05" db="EMBL/GenBank/DDBJ databases">
        <title>Rhodohalobacter halophilus gen. nov., sp. nov., a moderately halophilic member of the family Balneolaceae.</title>
        <authorList>
            <person name="Liu Z.-W."/>
        </authorList>
    </citation>
    <scope>NUCLEOTIDE SEQUENCE [LARGE SCALE GENOMIC DNA]</scope>
    <source>
        <strain evidence="4 5">8A47</strain>
    </source>
</reference>
<proteinExistence type="predicted"/>
<dbReference type="SUPFAM" id="SSF56954">
    <property type="entry name" value="Outer membrane efflux proteins (OEP)"/>
    <property type="match status" value="1"/>
</dbReference>
<evidence type="ECO:0000256" key="3">
    <source>
        <dbReference type="SAM" id="Phobius"/>
    </source>
</evidence>
<protein>
    <recommendedName>
        <fullName evidence="6">Outer membrane protein TolC</fullName>
    </recommendedName>
</protein>
<evidence type="ECO:0000256" key="2">
    <source>
        <dbReference type="SAM" id="MobiDB-lite"/>
    </source>
</evidence>
<comment type="caution">
    <text evidence="4">The sequence shown here is derived from an EMBL/GenBank/DDBJ whole genome shotgun (WGS) entry which is preliminary data.</text>
</comment>
<feature type="coiled-coil region" evidence="1">
    <location>
        <begin position="397"/>
        <end position="442"/>
    </location>
</feature>
<dbReference type="AlphaFoldDB" id="A0A316TRG4"/>